<protein>
    <submittedName>
        <fullName evidence="3">Uncharacterized protein</fullName>
    </submittedName>
</protein>
<feature type="compositionally biased region" description="Low complexity" evidence="1">
    <location>
        <begin position="1"/>
        <end position="11"/>
    </location>
</feature>
<sequence>MASARGLGALRTRGRHPRPNAFFVLQPATPFPAQLPVPKVAIDHPGGSRATPQDSRSTEGLPYSPPSESTWSGAAERERLARVGDARSRGVTYICGRRAVASVPSSAPGPSWSTRRLRRR</sequence>
<feature type="region of interest" description="Disordered" evidence="1">
    <location>
        <begin position="1"/>
        <end position="20"/>
    </location>
</feature>
<feature type="region of interest" description="Disordered" evidence="1">
    <location>
        <begin position="98"/>
        <end position="120"/>
    </location>
</feature>
<dbReference type="Proteomes" id="UP000095287">
    <property type="component" value="Unplaced"/>
</dbReference>
<evidence type="ECO:0000313" key="2">
    <source>
        <dbReference type="Proteomes" id="UP000095287"/>
    </source>
</evidence>
<reference evidence="3" key="1">
    <citation type="submission" date="2016-11" db="UniProtKB">
        <authorList>
            <consortium name="WormBaseParasite"/>
        </authorList>
    </citation>
    <scope>IDENTIFICATION</scope>
</reference>
<feature type="compositionally biased region" description="Low complexity" evidence="1">
    <location>
        <begin position="98"/>
        <end position="111"/>
    </location>
</feature>
<dbReference type="WBParaSite" id="L893_g30010.t1">
    <property type="protein sequence ID" value="L893_g30010.t1"/>
    <property type="gene ID" value="L893_g30010"/>
</dbReference>
<name>A0A1I7ZUT9_9BILA</name>
<feature type="region of interest" description="Disordered" evidence="1">
    <location>
        <begin position="35"/>
        <end position="74"/>
    </location>
</feature>
<evidence type="ECO:0000256" key="1">
    <source>
        <dbReference type="SAM" id="MobiDB-lite"/>
    </source>
</evidence>
<keyword evidence="2" id="KW-1185">Reference proteome</keyword>
<evidence type="ECO:0000313" key="3">
    <source>
        <dbReference type="WBParaSite" id="L893_g30010.t1"/>
    </source>
</evidence>
<proteinExistence type="predicted"/>
<accession>A0A1I7ZUT9</accession>
<organism evidence="2 3">
    <name type="scientific">Steinernema glaseri</name>
    <dbReference type="NCBI Taxonomy" id="37863"/>
    <lineage>
        <taxon>Eukaryota</taxon>
        <taxon>Metazoa</taxon>
        <taxon>Ecdysozoa</taxon>
        <taxon>Nematoda</taxon>
        <taxon>Chromadorea</taxon>
        <taxon>Rhabditida</taxon>
        <taxon>Tylenchina</taxon>
        <taxon>Panagrolaimomorpha</taxon>
        <taxon>Strongyloidoidea</taxon>
        <taxon>Steinernematidae</taxon>
        <taxon>Steinernema</taxon>
    </lineage>
</organism>
<dbReference type="AlphaFoldDB" id="A0A1I7ZUT9"/>